<evidence type="ECO:0000313" key="13">
    <source>
        <dbReference type="Proteomes" id="UP000662703"/>
    </source>
</evidence>
<reference evidence="12 13" key="1">
    <citation type="submission" date="2012-09" db="EMBL/GenBank/DDBJ databases">
        <title>Genome Sequence of alkane-degrading Bacterium Alcanivorax sp. 521-1.</title>
        <authorList>
            <person name="Lai Q."/>
            <person name="Shao Z."/>
        </authorList>
    </citation>
    <scope>NUCLEOTIDE SEQUENCE [LARGE SCALE GENOMIC DNA]</scope>
    <source>
        <strain evidence="12 13">521-1</strain>
    </source>
</reference>
<accession>A0ABS0ARA5</accession>
<dbReference type="SUPFAM" id="SSF48317">
    <property type="entry name" value="Acid phosphatase/Vanadium-dependent haloperoxidase"/>
    <property type="match status" value="1"/>
</dbReference>
<dbReference type="InterPro" id="IPR036938">
    <property type="entry name" value="PAP2/HPO_sf"/>
</dbReference>
<dbReference type="PANTHER" id="PTHR14969">
    <property type="entry name" value="SPHINGOSINE-1-PHOSPHATE PHOSPHOHYDROLASE"/>
    <property type="match status" value="1"/>
</dbReference>
<evidence type="ECO:0000256" key="6">
    <source>
        <dbReference type="ARBA" id="ARBA00022989"/>
    </source>
</evidence>
<evidence type="ECO:0000256" key="2">
    <source>
        <dbReference type="ARBA" id="ARBA00012374"/>
    </source>
</evidence>
<evidence type="ECO:0000313" key="12">
    <source>
        <dbReference type="EMBL" id="MBF5055795.1"/>
    </source>
</evidence>
<gene>
    <name evidence="12" type="ORF">Y5W_01089</name>
</gene>
<feature type="transmembrane region" description="Helical" evidence="10">
    <location>
        <begin position="149"/>
        <end position="166"/>
    </location>
</feature>
<feature type="domain" description="Phosphatidic acid phosphatase type 2/haloperoxidase" evidence="11">
    <location>
        <begin position="53"/>
        <end position="164"/>
    </location>
</feature>
<dbReference type="EMBL" id="ARXX01000012">
    <property type="protein sequence ID" value="MBF5055795.1"/>
    <property type="molecule type" value="Genomic_DNA"/>
</dbReference>
<protein>
    <recommendedName>
        <fullName evidence="2">undecaprenyl-diphosphate phosphatase</fullName>
        <ecNumber evidence="2">3.6.1.27</ecNumber>
    </recommendedName>
    <alternativeName>
        <fullName evidence="8">Undecaprenyl pyrophosphate phosphatase</fullName>
    </alternativeName>
</protein>
<dbReference type="InterPro" id="IPR000326">
    <property type="entry name" value="PAP2/HPO"/>
</dbReference>
<evidence type="ECO:0000256" key="3">
    <source>
        <dbReference type="ARBA" id="ARBA00022475"/>
    </source>
</evidence>
<feature type="transmembrane region" description="Helical" evidence="10">
    <location>
        <begin position="53"/>
        <end position="73"/>
    </location>
</feature>
<organism evidence="12 13">
    <name type="scientific">Alloalcanivorax profundimaris</name>
    <dbReference type="NCBI Taxonomy" id="2735259"/>
    <lineage>
        <taxon>Bacteria</taxon>
        <taxon>Pseudomonadati</taxon>
        <taxon>Pseudomonadota</taxon>
        <taxon>Gammaproteobacteria</taxon>
        <taxon>Oceanospirillales</taxon>
        <taxon>Alcanivoracaceae</taxon>
        <taxon>Alloalcanivorax</taxon>
    </lineage>
</organism>
<keyword evidence="13" id="KW-1185">Reference proteome</keyword>
<evidence type="ECO:0000259" key="11">
    <source>
        <dbReference type="SMART" id="SM00014"/>
    </source>
</evidence>
<feature type="transmembrane region" description="Helical" evidence="10">
    <location>
        <begin position="108"/>
        <end position="137"/>
    </location>
</feature>
<evidence type="ECO:0000256" key="10">
    <source>
        <dbReference type="SAM" id="Phobius"/>
    </source>
</evidence>
<dbReference type="PANTHER" id="PTHR14969:SF62">
    <property type="entry name" value="DECAPRENYLPHOSPHORYL-5-PHOSPHORIBOSE PHOSPHATASE RV3807C-RELATED"/>
    <property type="match status" value="1"/>
</dbReference>
<dbReference type="Pfam" id="PF01569">
    <property type="entry name" value="PAP2"/>
    <property type="match status" value="1"/>
</dbReference>
<comment type="caution">
    <text evidence="12">The sequence shown here is derived from an EMBL/GenBank/DDBJ whole genome shotgun (WGS) entry which is preliminary data.</text>
</comment>
<sequence length="167" mass="17816">MTAADTRAICWLLRQPRAAHRAQLARGISRLGDGPFYVFLILVIWLLDRAHGAQFALAAVIAYGLEVPAFMALKNLIKRPRPADMDESLCVFLQPADRFSFPSGHTAAAFVMATLMGVFYPVAATVALAFAMLVGLSRVLLGVHYPSDIGAGALLGAVCALAGTLFV</sequence>
<evidence type="ECO:0000256" key="5">
    <source>
        <dbReference type="ARBA" id="ARBA00022801"/>
    </source>
</evidence>
<evidence type="ECO:0000256" key="1">
    <source>
        <dbReference type="ARBA" id="ARBA00004651"/>
    </source>
</evidence>
<evidence type="ECO:0000256" key="7">
    <source>
        <dbReference type="ARBA" id="ARBA00023136"/>
    </source>
</evidence>
<proteinExistence type="predicted"/>
<keyword evidence="6 10" id="KW-1133">Transmembrane helix</keyword>
<dbReference type="SMART" id="SM00014">
    <property type="entry name" value="acidPPc"/>
    <property type="match status" value="1"/>
</dbReference>
<dbReference type="EC" id="3.6.1.27" evidence="2"/>
<dbReference type="Proteomes" id="UP000662703">
    <property type="component" value="Unassembled WGS sequence"/>
</dbReference>
<keyword evidence="4 10" id="KW-0812">Transmembrane</keyword>
<name>A0ABS0ARA5_9GAMM</name>
<evidence type="ECO:0000256" key="4">
    <source>
        <dbReference type="ARBA" id="ARBA00022692"/>
    </source>
</evidence>
<comment type="subcellular location">
    <subcellularLocation>
        <location evidence="1">Cell membrane</location>
        <topology evidence="1">Multi-pass membrane protein</topology>
    </subcellularLocation>
</comment>
<keyword evidence="7 10" id="KW-0472">Membrane</keyword>
<evidence type="ECO:0000256" key="8">
    <source>
        <dbReference type="ARBA" id="ARBA00032707"/>
    </source>
</evidence>
<keyword evidence="3" id="KW-1003">Cell membrane</keyword>
<keyword evidence="5" id="KW-0378">Hydrolase</keyword>
<feature type="transmembrane region" description="Helical" evidence="10">
    <location>
        <begin position="27"/>
        <end position="47"/>
    </location>
</feature>
<dbReference type="Gene3D" id="1.20.144.10">
    <property type="entry name" value="Phosphatidic acid phosphatase type 2/haloperoxidase"/>
    <property type="match status" value="1"/>
</dbReference>
<comment type="catalytic activity">
    <reaction evidence="9">
        <text>di-trans,octa-cis-undecaprenyl diphosphate + H2O = di-trans,octa-cis-undecaprenyl phosphate + phosphate + H(+)</text>
        <dbReference type="Rhea" id="RHEA:28094"/>
        <dbReference type="ChEBI" id="CHEBI:15377"/>
        <dbReference type="ChEBI" id="CHEBI:15378"/>
        <dbReference type="ChEBI" id="CHEBI:43474"/>
        <dbReference type="ChEBI" id="CHEBI:58405"/>
        <dbReference type="ChEBI" id="CHEBI:60392"/>
        <dbReference type="EC" id="3.6.1.27"/>
    </reaction>
</comment>
<evidence type="ECO:0000256" key="9">
    <source>
        <dbReference type="ARBA" id="ARBA00047594"/>
    </source>
</evidence>